<gene>
    <name evidence="6" type="primary">gnd</name>
    <name evidence="6" type="ORF">NCTC10692_02092</name>
</gene>
<sequence>MKLGMIGLGRMGANMAQRLLRGGHQVVGLDPKPEARSALEQQGGESAESLQSLVAKLPTPRLLWLMVPAGDVTDSTLTNLLPLLGAGDTLIDGGNANYRDTLRRAETAAEQGIDYLDCGTSGGIWGLAEGYSLMVGGAQATVVRLRPIFETLAPSKERGWGRVGPVGAGHFCKMVHNGIEYGLMQAYAEGFSILRHKEAFDFDLVQVADIWREGSVVRSWLLDLCSDALQKNPQMTGIAPYVADSGEGRWTVAEAIELNVPAPVITLALLQRLRSRDAESYADRLLAALRNEFGGHAIKKE</sequence>
<dbReference type="Pfam" id="PF00393">
    <property type="entry name" value="6PGD"/>
    <property type="match status" value="1"/>
</dbReference>
<keyword evidence="4" id="KW-0311">Gluconate utilization</keyword>
<accession>A0A379JTH9</accession>
<name>A0A379JTH9_ECTOL</name>
<dbReference type="Proteomes" id="UP000255303">
    <property type="component" value="Unassembled WGS sequence"/>
</dbReference>
<feature type="domain" description="6-phosphogluconate dehydrogenase C-terminal" evidence="5">
    <location>
        <begin position="169"/>
        <end position="297"/>
    </location>
</feature>
<dbReference type="PRINTS" id="PR00076">
    <property type="entry name" value="6PGDHDRGNASE"/>
</dbReference>
<dbReference type="InterPro" id="IPR006114">
    <property type="entry name" value="6PGDH_C"/>
</dbReference>
<dbReference type="SUPFAM" id="SSF48179">
    <property type="entry name" value="6-phosphogluconate dehydrogenase C-terminal domain-like"/>
    <property type="match status" value="1"/>
</dbReference>
<dbReference type="InterPro" id="IPR002204">
    <property type="entry name" value="3-OH-isobutyrate_DH-rel_CS"/>
</dbReference>
<organism evidence="6 7">
    <name type="scientific">Ectopseudomonas oleovorans</name>
    <name type="common">Pseudomonas oleovorans</name>
    <dbReference type="NCBI Taxonomy" id="301"/>
    <lineage>
        <taxon>Bacteria</taxon>
        <taxon>Pseudomonadati</taxon>
        <taxon>Pseudomonadota</taxon>
        <taxon>Gammaproteobacteria</taxon>
        <taxon>Pseudomonadales</taxon>
        <taxon>Pseudomonadaceae</taxon>
        <taxon>Ectopseudomonas</taxon>
    </lineage>
</organism>
<dbReference type="GO" id="GO:0050661">
    <property type="term" value="F:NADP binding"/>
    <property type="evidence" value="ECO:0007669"/>
    <property type="project" value="InterPro"/>
</dbReference>
<evidence type="ECO:0000256" key="2">
    <source>
        <dbReference type="ARBA" id="ARBA00008419"/>
    </source>
</evidence>
<dbReference type="InterPro" id="IPR006183">
    <property type="entry name" value="Pgluconate_DH"/>
</dbReference>
<proteinExistence type="inferred from homology"/>
<evidence type="ECO:0000256" key="4">
    <source>
        <dbReference type="ARBA" id="ARBA00023064"/>
    </source>
</evidence>
<evidence type="ECO:0000313" key="7">
    <source>
        <dbReference type="Proteomes" id="UP000255303"/>
    </source>
</evidence>
<dbReference type="PROSITE" id="PS00895">
    <property type="entry name" value="3_HYDROXYISOBUT_DH"/>
    <property type="match status" value="1"/>
</dbReference>
<comment type="pathway">
    <text evidence="1">Carbohydrate degradation; pentose phosphate pathway.</text>
</comment>
<dbReference type="GO" id="GO:0016054">
    <property type="term" value="P:organic acid catabolic process"/>
    <property type="evidence" value="ECO:0007669"/>
    <property type="project" value="UniProtKB-ARBA"/>
</dbReference>
<dbReference type="RefSeq" id="WP_084344017.1">
    <property type="nucleotide sequence ID" value="NZ_UGUV01000002.1"/>
</dbReference>
<protein>
    <submittedName>
        <fullName evidence="6">6-phosphogluconate dehydrogenase</fullName>
        <ecNumber evidence="6">1.1.1.44</ecNumber>
    </submittedName>
</protein>
<dbReference type="Gene3D" id="1.10.1040.10">
    <property type="entry name" value="N-(1-d-carboxylethyl)-l-norvaline Dehydrogenase, domain 2"/>
    <property type="match status" value="1"/>
</dbReference>
<reference evidence="6 7" key="1">
    <citation type="submission" date="2018-06" db="EMBL/GenBank/DDBJ databases">
        <authorList>
            <consortium name="Pathogen Informatics"/>
            <person name="Doyle S."/>
        </authorList>
    </citation>
    <scope>NUCLEOTIDE SEQUENCE [LARGE SCALE GENOMIC DNA]</scope>
    <source>
        <strain evidence="6 7">NCTC10692</strain>
    </source>
</reference>
<dbReference type="InterPro" id="IPR036291">
    <property type="entry name" value="NAD(P)-bd_dom_sf"/>
</dbReference>
<dbReference type="GO" id="GO:0019521">
    <property type="term" value="P:D-gluconate metabolic process"/>
    <property type="evidence" value="ECO:0007669"/>
    <property type="project" value="UniProtKB-KW"/>
</dbReference>
<dbReference type="InterPro" id="IPR008927">
    <property type="entry name" value="6-PGluconate_DH-like_C_sf"/>
</dbReference>
<dbReference type="GO" id="GO:0006098">
    <property type="term" value="P:pentose-phosphate shunt"/>
    <property type="evidence" value="ECO:0007669"/>
    <property type="project" value="UniProtKB-UniPathway"/>
</dbReference>
<comment type="similarity">
    <text evidence="2">Belongs to the 6-phosphogluconate dehydrogenase family.</text>
</comment>
<dbReference type="AlphaFoldDB" id="A0A379JTH9"/>
<dbReference type="InterPro" id="IPR006115">
    <property type="entry name" value="6PGDH_NADP-bd"/>
</dbReference>
<dbReference type="InterPro" id="IPR004849">
    <property type="entry name" value="6DGDH_YqeC"/>
</dbReference>
<dbReference type="NCBIfam" id="NF007161">
    <property type="entry name" value="PRK09599.1"/>
    <property type="match status" value="1"/>
</dbReference>
<dbReference type="EMBL" id="UGUV01000002">
    <property type="protein sequence ID" value="SUD51636.1"/>
    <property type="molecule type" value="Genomic_DNA"/>
</dbReference>
<dbReference type="Pfam" id="PF03446">
    <property type="entry name" value="NAD_binding_2"/>
    <property type="match status" value="1"/>
</dbReference>
<dbReference type="InterPro" id="IPR013328">
    <property type="entry name" value="6PGD_dom2"/>
</dbReference>
<dbReference type="SMART" id="SM01350">
    <property type="entry name" value="6PGD"/>
    <property type="match status" value="1"/>
</dbReference>
<evidence type="ECO:0000256" key="3">
    <source>
        <dbReference type="ARBA" id="ARBA00023002"/>
    </source>
</evidence>
<dbReference type="Gene3D" id="3.40.50.720">
    <property type="entry name" value="NAD(P)-binding Rossmann-like Domain"/>
    <property type="match status" value="1"/>
</dbReference>
<dbReference type="GO" id="GO:0004616">
    <property type="term" value="F:phosphogluconate dehydrogenase (decarboxylating) activity"/>
    <property type="evidence" value="ECO:0007669"/>
    <property type="project" value="UniProtKB-EC"/>
</dbReference>
<evidence type="ECO:0000256" key="1">
    <source>
        <dbReference type="ARBA" id="ARBA00004959"/>
    </source>
</evidence>
<evidence type="ECO:0000259" key="5">
    <source>
        <dbReference type="SMART" id="SM01350"/>
    </source>
</evidence>
<evidence type="ECO:0000313" key="6">
    <source>
        <dbReference type="EMBL" id="SUD51636.1"/>
    </source>
</evidence>
<dbReference type="EC" id="1.1.1.44" evidence="6"/>
<dbReference type="SUPFAM" id="SSF51735">
    <property type="entry name" value="NAD(P)-binding Rossmann-fold domains"/>
    <property type="match status" value="1"/>
</dbReference>
<dbReference type="NCBIfam" id="TIGR00872">
    <property type="entry name" value="gnd_rel"/>
    <property type="match status" value="1"/>
</dbReference>
<keyword evidence="3 6" id="KW-0560">Oxidoreductase</keyword>
<dbReference type="PANTHER" id="PTHR11811">
    <property type="entry name" value="6-PHOSPHOGLUCONATE DEHYDROGENASE"/>
    <property type="match status" value="1"/>
</dbReference>
<dbReference type="UniPathway" id="UPA00115"/>